<protein>
    <submittedName>
        <fullName evidence="1">Uncharacterized protein</fullName>
    </submittedName>
</protein>
<name>A0AC61QSN1_9BACT</name>
<dbReference type="EMBL" id="SRZC01000006">
    <property type="protein sequence ID" value="TGX83000.1"/>
    <property type="molecule type" value="Genomic_DNA"/>
</dbReference>
<proteinExistence type="predicted"/>
<sequence>MAKRAKKVLVTGVSREMAEDAFASYAKADAQSSKITADIELQCARIREKYAGRLAELEEEKAVAFDTLQAFATENQSELFAKRKSLDMTHGVIGFRTGTPKLKTLKGFTWASALQLVRKFLPDYVRQTEEIAKDKLLADKNYVFGEGIATMAERMAECGIQVVQDESFYVEPKKEDTPL</sequence>
<evidence type="ECO:0000313" key="1">
    <source>
        <dbReference type="EMBL" id="TGX83000.1"/>
    </source>
</evidence>
<evidence type="ECO:0000313" key="2">
    <source>
        <dbReference type="Proteomes" id="UP000308886"/>
    </source>
</evidence>
<keyword evidence="2" id="KW-1185">Reference proteome</keyword>
<accession>A0AC61QSN1</accession>
<dbReference type="Proteomes" id="UP000308886">
    <property type="component" value="Unassembled WGS sequence"/>
</dbReference>
<organism evidence="1 2">
    <name type="scientific">Palleniella muris</name>
    <dbReference type="NCBI Taxonomy" id="3038145"/>
    <lineage>
        <taxon>Bacteria</taxon>
        <taxon>Pseudomonadati</taxon>
        <taxon>Bacteroidota</taxon>
        <taxon>Bacteroidia</taxon>
        <taxon>Bacteroidales</taxon>
        <taxon>Prevotellaceae</taxon>
        <taxon>Palleniella</taxon>
    </lineage>
</organism>
<reference evidence="1" key="1">
    <citation type="submission" date="2019-04" db="EMBL/GenBank/DDBJ databases">
        <title>Microbes associate with the intestines of laboratory mice.</title>
        <authorList>
            <person name="Navarre W."/>
            <person name="Wong E."/>
            <person name="Huang K."/>
            <person name="Tropini C."/>
            <person name="Ng K."/>
            <person name="Yu B."/>
        </authorList>
    </citation>
    <scope>NUCLEOTIDE SEQUENCE</scope>
    <source>
        <strain evidence="1">NM73_A23</strain>
    </source>
</reference>
<comment type="caution">
    <text evidence="1">The sequence shown here is derived from an EMBL/GenBank/DDBJ whole genome shotgun (WGS) entry which is preliminary data.</text>
</comment>
<gene>
    <name evidence="1" type="ORF">E5358_04895</name>
</gene>